<feature type="signal peptide" evidence="1">
    <location>
        <begin position="1"/>
        <end position="22"/>
    </location>
</feature>
<gene>
    <name evidence="2" type="ORF">ACED38_03110</name>
</gene>
<evidence type="ECO:0000256" key="1">
    <source>
        <dbReference type="SAM" id="SignalP"/>
    </source>
</evidence>
<feature type="chain" id="PRO_5045533032" evidence="1">
    <location>
        <begin position="23"/>
        <end position="132"/>
    </location>
</feature>
<comment type="caution">
    <text evidence="2">The sequence shown here is derived from an EMBL/GenBank/DDBJ whole genome shotgun (WGS) entry which is preliminary data.</text>
</comment>
<protein>
    <submittedName>
        <fullName evidence="2">Uncharacterized protein</fullName>
    </submittedName>
</protein>
<evidence type="ECO:0000313" key="3">
    <source>
        <dbReference type="Proteomes" id="UP001569153"/>
    </source>
</evidence>
<sequence>MIKLFCKTAAVLLLLFSAYVTAGTARTYIFINSDIPKHQNTINQLNSIIRKSNSLEDRIFIIDIAEEEKEFRGEITYVHDTTGYYLAEFMPLEIPEVIEVFDDEVVQHYRLDFYGLKLINHLVTESLENEND</sequence>
<keyword evidence="1" id="KW-0732">Signal</keyword>
<organism evidence="2 3">
    <name type="scientific">Vibrio cortegadensis</name>
    <dbReference type="NCBI Taxonomy" id="1328770"/>
    <lineage>
        <taxon>Bacteria</taxon>
        <taxon>Pseudomonadati</taxon>
        <taxon>Pseudomonadota</taxon>
        <taxon>Gammaproteobacteria</taxon>
        <taxon>Vibrionales</taxon>
        <taxon>Vibrionaceae</taxon>
        <taxon>Vibrio</taxon>
    </lineage>
</organism>
<evidence type="ECO:0000313" key="2">
    <source>
        <dbReference type="EMBL" id="MEZ8193870.1"/>
    </source>
</evidence>
<proteinExistence type="predicted"/>
<dbReference type="RefSeq" id="WP_261889155.1">
    <property type="nucleotide sequence ID" value="NZ_AP025472.1"/>
</dbReference>
<dbReference type="EMBL" id="JBGOOT010000001">
    <property type="protein sequence ID" value="MEZ8193870.1"/>
    <property type="molecule type" value="Genomic_DNA"/>
</dbReference>
<dbReference type="Proteomes" id="UP001569153">
    <property type="component" value="Unassembled WGS sequence"/>
</dbReference>
<keyword evidence="3" id="KW-1185">Reference proteome</keyword>
<accession>A0ABV4M2C8</accession>
<reference evidence="2 3" key="1">
    <citation type="submission" date="2024-06" db="EMBL/GenBank/DDBJ databases">
        <authorList>
            <person name="Steensen K."/>
            <person name="Seneca J."/>
            <person name="Bartlau N."/>
            <person name="Yu A.X."/>
            <person name="Polz M.F."/>
        </authorList>
    </citation>
    <scope>NUCLEOTIDE SEQUENCE [LARGE SCALE GENOMIC DNA]</scope>
    <source>
        <strain evidence="2 3">FF146</strain>
    </source>
</reference>
<name>A0ABV4M2C8_9VIBR</name>